<dbReference type="PROSITE" id="PS51257">
    <property type="entry name" value="PROKAR_LIPOPROTEIN"/>
    <property type="match status" value="1"/>
</dbReference>
<gene>
    <name evidence="2" type="ORF">EI983_03170</name>
</gene>
<feature type="signal peptide" evidence="1">
    <location>
        <begin position="1"/>
        <end position="25"/>
    </location>
</feature>
<evidence type="ECO:0008006" key="4">
    <source>
        <dbReference type="Google" id="ProtNLM"/>
    </source>
</evidence>
<dbReference type="EMBL" id="CP034348">
    <property type="protein sequence ID" value="QGX97332.1"/>
    <property type="molecule type" value="Genomic_DNA"/>
</dbReference>
<proteinExistence type="predicted"/>
<keyword evidence="3" id="KW-1185">Reference proteome</keyword>
<organism evidence="2 3">
    <name type="scientific">Roseovarius faecimaris</name>
    <dbReference type="NCBI Taxonomy" id="2494550"/>
    <lineage>
        <taxon>Bacteria</taxon>
        <taxon>Pseudomonadati</taxon>
        <taxon>Pseudomonadota</taxon>
        <taxon>Alphaproteobacteria</taxon>
        <taxon>Rhodobacterales</taxon>
        <taxon>Roseobacteraceae</taxon>
        <taxon>Roseovarius</taxon>
    </lineage>
</organism>
<keyword evidence="1" id="KW-0732">Signal</keyword>
<evidence type="ECO:0000313" key="2">
    <source>
        <dbReference type="EMBL" id="QGX97332.1"/>
    </source>
</evidence>
<accession>A0A6I6IM09</accession>
<evidence type="ECO:0000256" key="1">
    <source>
        <dbReference type="SAM" id="SignalP"/>
    </source>
</evidence>
<sequence length="120" mass="12255">MTKIRPAKQTVLTACGLSLVLTLGACDILMKPKPADIVAQCKAEVAPPGTYEYEEGPGLPVIRAVEDGTEAGAESFNACIRQKAVAAGLISSPNSRAGNVICPDGAATIYGGATYCIGTN</sequence>
<name>A0A6I6IM09_9RHOB</name>
<dbReference type="Proteomes" id="UP000428330">
    <property type="component" value="Chromosome"/>
</dbReference>
<evidence type="ECO:0000313" key="3">
    <source>
        <dbReference type="Proteomes" id="UP000428330"/>
    </source>
</evidence>
<dbReference type="OrthoDB" id="7876953at2"/>
<reference evidence="3" key="1">
    <citation type="submission" date="2018-12" db="EMBL/GenBank/DDBJ databases">
        <title>Complete genome sequence of Roseovarius sp. MME-070.</title>
        <authorList>
            <person name="Nam Y.-D."/>
            <person name="Kang J."/>
            <person name="Chung W.-H."/>
            <person name="Park Y.S."/>
        </authorList>
    </citation>
    <scope>NUCLEOTIDE SEQUENCE [LARGE SCALE GENOMIC DNA]</scope>
    <source>
        <strain evidence="3">MME-070</strain>
    </source>
</reference>
<dbReference type="AlphaFoldDB" id="A0A6I6IM09"/>
<feature type="chain" id="PRO_5026112137" description="Lipoprotein" evidence="1">
    <location>
        <begin position="26"/>
        <end position="120"/>
    </location>
</feature>
<protein>
    <recommendedName>
        <fullName evidence="4">Lipoprotein</fullName>
    </recommendedName>
</protein>
<dbReference type="KEGG" id="rom:EI983_03170"/>
<dbReference type="RefSeq" id="WP_157705921.1">
    <property type="nucleotide sequence ID" value="NZ_CP034348.1"/>
</dbReference>